<dbReference type="Proteomes" id="UP000002979">
    <property type="component" value="Unassembled WGS sequence"/>
</dbReference>
<evidence type="ECO:0000313" key="2">
    <source>
        <dbReference type="EMBL" id="QIA34520.1"/>
    </source>
</evidence>
<dbReference type="SUPFAM" id="SSF47598">
    <property type="entry name" value="Ribbon-helix-helix"/>
    <property type="match status" value="1"/>
</dbReference>
<dbReference type="Proteomes" id="UP000464211">
    <property type="component" value="Chromosome"/>
</dbReference>
<reference evidence="1 3" key="2">
    <citation type="submission" date="2007-04" db="EMBL/GenBank/DDBJ databases">
        <authorList>
            <person name="Fulton L."/>
            <person name="Clifton S."/>
            <person name="Fulton B."/>
            <person name="Xu J."/>
            <person name="Minx P."/>
            <person name="Mardis E.R."/>
            <person name="Wilson R.K."/>
        </authorList>
    </citation>
    <scope>NUCLEOTIDE SEQUENCE [LARGE SCALE GENOMIC DNA]</scope>
    <source>
        <strain evidence="1">ATCC 25986</strain>
        <strain evidence="3">ATCC 25986 / DSM 3979 / JCM 10188 / KCTC 3647 / NCTC 11838 / VPI 1003</strain>
    </source>
</reference>
<dbReference type="NCBIfam" id="NF041551">
    <property type="entry name" value="YlcI_YnfO_N"/>
    <property type="match status" value="1"/>
</dbReference>
<sequence length="74" mass="8106">MGAQMPGSYKELIKGNPDETEIRSFLVEGDQVSVTLRIPDTLRDAAKEEAALRGMSFSAFVRTCMIEELAKKGA</sequence>
<protein>
    <recommendedName>
        <fullName evidence="5">CopG family transcriptional regulator</fullName>
    </recommendedName>
</protein>
<dbReference type="AlphaFoldDB" id="A4E8G9"/>
<reference evidence="1 3" key="1">
    <citation type="submission" date="2007-01" db="EMBL/GenBank/DDBJ databases">
        <title>Draft genome sequence of Collinsella aerofaciens (ATCC 25986).</title>
        <authorList>
            <person name="Sudarsanam P."/>
            <person name="Ley R."/>
            <person name="Guruge J."/>
            <person name="Turnbaugh P.J."/>
            <person name="Mahowald M."/>
            <person name="Liep D."/>
            <person name="Gordon J."/>
        </authorList>
    </citation>
    <scope>NUCLEOTIDE SEQUENCE [LARGE SCALE GENOMIC DNA]</scope>
    <source>
        <strain evidence="1">ATCC 25986</strain>
        <strain evidence="3">ATCC 25986 / DSM 3979 / JCM 10188 / KCTC 3647 / NCTC 11838 / VPI 1003</strain>
    </source>
</reference>
<gene>
    <name evidence="1" type="ORF">COLAER_00709</name>
    <name evidence="2" type="ORF">GXM19_10010</name>
</gene>
<dbReference type="GO" id="GO:0006355">
    <property type="term" value="P:regulation of DNA-templated transcription"/>
    <property type="evidence" value="ECO:0007669"/>
    <property type="project" value="InterPro"/>
</dbReference>
<dbReference type="InterPro" id="IPR010985">
    <property type="entry name" value="Ribbon_hlx_hlx"/>
</dbReference>
<evidence type="ECO:0008006" key="5">
    <source>
        <dbReference type="Google" id="ProtNLM"/>
    </source>
</evidence>
<name>A4E8G9_COLAA</name>
<organism evidence="1 3">
    <name type="scientific">Collinsella aerofaciens (strain ATCC 25986 / DSM 3979 / JCM 10188 / KCTC 3647 / NCTC 11838 / VPI 1003)</name>
    <dbReference type="NCBI Taxonomy" id="411903"/>
    <lineage>
        <taxon>Bacteria</taxon>
        <taxon>Bacillati</taxon>
        <taxon>Actinomycetota</taxon>
        <taxon>Coriobacteriia</taxon>
        <taxon>Coriobacteriales</taxon>
        <taxon>Coriobacteriaceae</taxon>
        <taxon>Collinsella</taxon>
    </lineage>
</organism>
<reference evidence="2 4" key="3">
    <citation type="submission" date="2020-01" db="EMBL/GenBank/DDBJ databases">
        <title>Complete genome sequence of Collinsella aerofaciens JCM 10188(T).</title>
        <authorList>
            <person name="Tourlousse D.M."/>
            <person name="Sakamoto M."/>
            <person name="Miura T."/>
            <person name="Narita K."/>
            <person name="Ohashi A."/>
            <person name="Uchino Y."/>
            <person name="Yamazoe A."/>
            <person name="Kameyama K."/>
            <person name="Terauchi J."/>
            <person name="Ohkuma M."/>
            <person name="Kawasaki H."/>
            <person name="Sekiguchi Y."/>
        </authorList>
    </citation>
    <scope>NUCLEOTIDE SEQUENCE [LARGE SCALE GENOMIC DNA]</scope>
    <source>
        <strain evidence="2 4">JCM 10188</strain>
    </source>
</reference>
<dbReference type="EMBL" id="CP048433">
    <property type="protein sequence ID" value="QIA34520.1"/>
    <property type="molecule type" value="Genomic_DNA"/>
</dbReference>
<proteinExistence type="predicted"/>
<evidence type="ECO:0000313" key="1">
    <source>
        <dbReference type="EMBL" id="EBA40185.1"/>
    </source>
</evidence>
<evidence type="ECO:0000313" key="4">
    <source>
        <dbReference type="Proteomes" id="UP000464211"/>
    </source>
</evidence>
<accession>A4E8G9</accession>
<evidence type="ECO:0000313" key="3">
    <source>
        <dbReference type="Proteomes" id="UP000002979"/>
    </source>
</evidence>
<dbReference type="EMBL" id="AAVN02000002">
    <property type="protein sequence ID" value="EBA40185.1"/>
    <property type="molecule type" value="Genomic_DNA"/>
</dbReference>